<dbReference type="OrthoDB" id="14246at2759"/>
<evidence type="ECO:0000256" key="3">
    <source>
        <dbReference type="ARBA" id="ARBA00022692"/>
    </source>
</evidence>
<keyword evidence="8" id="KW-1185">Reference proteome</keyword>
<dbReference type="InterPro" id="IPR007262">
    <property type="entry name" value="Vps55/LEPROT"/>
</dbReference>
<keyword evidence="5 6" id="KW-0472">Membrane</keyword>
<keyword evidence="4 6" id="KW-1133">Transmembrane helix</keyword>
<evidence type="ECO:0000313" key="7">
    <source>
        <dbReference type="EMBL" id="OVA06862.1"/>
    </source>
</evidence>
<dbReference type="AlphaFoldDB" id="A0A200Q8T8"/>
<dbReference type="GO" id="GO:0016020">
    <property type="term" value="C:membrane"/>
    <property type="evidence" value="ECO:0007669"/>
    <property type="project" value="UniProtKB-SubCell"/>
</dbReference>
<comment type="caution">
    <text evidence="7">The sequence shown here is derived from an EMBL/GenBank/DDBJ whole genome shotgun (WGS) entry which is preliminary data.</text>
</comment>
<dbReference type="Proteomes" id="UP000195402">
    <property type="component" value="Unassembled WGS sequence"/>
</dbReference>
<evidence type="ECO:0000256" key="6">
    <source>
        <dbReference type="SAM" id="Phobius"/>
    </source>
</evidence>
<dbReference type="GO" id="GO:0032511">
    <property type="term" value="P:late endosome to vacuole transport via multivesicular body sorting pathway"/>
    <property type="evidence" value="ECO:0007669"/>
    <property type="project" value="TreeGrafter"/>
</dbReference>
<evidence type="ECO:0000256" key="4">
    <source>
        <dbReference type="ARBA" id="ARBA00022989"/>
    </source>
</evidence>
<evidence type="ECO:0000313" key="8">
    <source>
        <dbReference type="Proteomes" id="UP000195402"/>
    </source>
</evidence>
<comment type="similarity">
    <text evidence="2">Belongs to the OB-RGRP/VPS55 family.</text>
</comment>
<protein>
    <submittedName>
        <fullName evidence="7">Vacuolar protein sorting 55</fullName>
    </submittedName>
</protein>
<evidence type="ECO:0000256" key="1">
    <source>
        <dbReference type="ARBA" id="ARBA00004141"/>
    </source>
</evidence>
<dbReference type="InParanoid" id="A0A200Q8T8"/>
<dbReference type="PANTHER" id="PTHR12050">
    <property type="entry name" value="LEPTIN RECEPTOR-RELATED"/>
    <property type="match status" value="1"/>
</dbReference>
<dbReference type="OMA" id="FIFMSAV"/>
<proteinExistence type="inferred from homology"/>
<dbReference type="STRING" id="56857.A0A200Q8T8"/>
<dbReference type="GO" id="GO:0005768">
    <property type="term" value="C:endosome"/>
    <property type="evidence" value="ECO:0007669"/>
    <property type="project" value="TreeGrafter"/>
</dbReference>
<reference evidence="7 8" key="1">
    <citation type="journal article" date="2017" name="Mol. Plant">
        <title>The Genome of Medicinal Plant Macleaya cordata Provides New Insights into Benzylisoquinoline Alkaloids Metabolism.</title>
        <authorList>
            <person name="Liu X."/>
            <person name="Liu Y."/>
            <person name="Huang P."/>
            <person name="Ma Y."/>
            <person name="Qing Z."/>
            <person name="Tang Q."/>
            <person name="Cao H."/>
            <person name="Cheng P."/>
            <person name="Zheng Y."/>
            <person name="Yuan Z."/>
            <person name="Zhou Y."/>
            <person name="Liu J."/>
            <person name="Tang Z."/>
            <person name="Zhuo Y."/>
            <person name="Zhang Y."/>
            <person name="Yu L."/>
            <person name="Huang J."/>
            <person name="Yang P."/>
            <person name="Peng Q."/>
            <person name="Zhang J."/>
            <person name="Jiang W."/>
            <person name="Zhang Z."/>
            <person name="Lin K."/>
            <person name="Ro D.K."/>
            <person name="Chen X."/>
            <person name="Xiong X."/>
            <person name="Shang Y."/>
            <person name="Huang S."/>
            <person name="Zeng J."/>
        </authorList>
    </citation>
    <scope>NUCLEOTIDE SEQUENCE [LARGE SCALE GENOMIC DNA]</scope>
    <source>
        <strain evidence="8">cv. BLH2017</strain>
        <tissue evidence="7">Root</tissue>
    </source>
</reference>
<sequence length="55" mass="5969">MVGTVVGSIAIPAILKHADVIGWGALIMVLSSFFIFMSAVLCTVQMNNEDEYSMF</sequence>
<comment type="subcellular location">
    <subcellularLocation>
        <location evidence="1">Membrane</location>
        <topology evidence="1">Multi-pass membrane protein</topology>
    </subcellularLocation>
</comment>
<keyword evidence="3 6" id="KW-0812">Transmembrane</keyword>
<evidence type="ECO:0000256" key="2">
    <source>
        <dbReference type="ARBA" id="ARBA00005645"/>
    </source>
</evidence>
<evidence type="ECO:0000256" key="5">
    <source>
        <dbReference type="ARBA" id="ARBA00023136"/>
    </source>
</evidence>
<accession>A0A200Q8T8</accession>
<dbReference type="EMBL" id="MVGT01002699">
    <property type="protein sequence ID" value="OVA06862.1"/>
    <property type="molecule type" value="Genomic_DNA"/>
</dbReference>
<dbReference type="Pfam" id="PF04133">
    <property type="entry name" value="Vps55"/>
    <property type="match status" value="1"/>
</dbReference>
<feature type="transmembrane region" description="Helical" evidence="6">
    <location>
        <begin position="20"/>
        <end position="44"/>
    </location>
</feature>
<gene>
    <name evidence="7" type="ORF">BVC80_497g7</name>
</gene>
<name>A0A200Q8T8_MACCD</name>
<dbReference type="PANTHER" id="PTHR12050:SF1">
    <property type="entry name" value="VACUOLAR PROTEIN SORTING-ASSOCIATED PROTEIN 55 HOMOLOG"/>
    <property type="match status" value="1"/>
</dbReference>
<organism evidence="7 8">
    <name type="scientific">Macleaya cordata</name>
    <name type="common">Five-seeded plume-poppy</name>
    <name type="synonym">Bocconia cordata</name>
    <dbReference type="NCBI Taxonomy" id="56857"/>
    <lineage>
        <taxon>Eukaryota</taxon>
        <taxon>Viridiplantae</taxon>
        <taxon>Streptophyta</taxon>
        <taxon>Embryophyta</taxon>
        <taxon>Tracheophyta</taxon>
        <taxon>Spermatophyta</taxon>
        <taxon>Magnoliopsida</taxon>
        <taxon>Ranunculales</taxon>
        <taxon>Papaveraceae</taxon>
        <taxon>Papaveroideae</taxon>
        <taxon>Macleaya</taxon>
    </lineage>
</organism>